<name>A0A2P9AS94_9HYPH</name>
<evidence type="ECO:0000256" key="1">
    <source>
        <dbReference type="SAM" id="MobiDB-lite"/>
    </source>
</evidence>
<protein>
    <recommendedName>
        <fullName evidence="2">Peptidase S8/S53 domain-containing protein</fullName>
    </recommendedName>
</protein>
<dbReference type="CDD" id="cd04847">
    <property type="entry name" value="Peptidases_S8_Subtilisin_like_2"/>
    <property type="match status" value="1"/>
</dbReference>
<dbReference type="Pfam" id="PF00082">
    <property type="entry name" value="Peptidase_S8"/>
    <property type="match status" value="1"/>
</dbReference>
<evidence type="ECO:0000313" key="3">
    <source>
        <dbReference type="EMBL" id="SJM34045.1"/>
    </source>
</evidence>
<dbReference type="Proteomes" id="UP000245698">
    <property type="component" value="Unassembled WGS sequence"/>
</dbReference>
<dbReference type="GO" id="GO:0006508">
    <property type="term" value="P:proteolysis"/>
    <property type="evidence" value="ECO:0007669"/>
    <property type="project" value="InterPro"/>
</dbReference>
<reference evidence="4" key="1">
    <citation type="submission" date="2016-12" db="EMBL/GenBank/DDBJ databases">
        <authorList>
            <person name="Brunel B."/>
        </authorList>
    </citation>
    <scope>NUCLEOTIDE SEQUENCE [LARGE SCALE GENOMIC DNA]</scope>
</reference>
<dbReference type="RefSeq" id="WP_123150633.1">
    <property type="nucleotide sequence ID" value="NZ_FUIG01000046.1"/>
</dbReference>
<dbReference type="InterPro" id="IPR000209">
    <property type="entry name" value="Peptidase_S8/S53_dom"/>
</dbReference>
<organism evidence="3 4">
    <name type="scientific">Mesorhizobium delmotii</name>
    <dbReference type="NCBI Taxonomy" id="1631247"/>
    <lineage>
        <taxon>Bacteria</taxon>
        <taxon>Pseudomonadati</taxon>
        <taxon>Pseudomonadota</taxon>
        <taxon>Alphaproteobacteria</taxon>
        <taxon>Hyphomicrobiales</taxon>
        <taxon>Phyllobacteriaceae</taxon>
        <taxon>Mesorhizobium</taxon>
    </lineage>
</organism>
<gene>
    <name evidence="3" type="ORF">BQ8482_380228</name>
</gene>
<dbReference type="SUPFAM" id="SSF52743">
    <property type="entry name" value="Subtilisin-like"/>
    <property type="match status" value="1"/>
</dbReference>
<dbReference type="EMBL" id="FUIG01000046">
    <property type="protein sequence ID" value="SJM34045.1"/>
    <property type="molecule type" value="Genomic_DNA"/>
</dbReference>
<dbReference type="InterPro" id="IPR036852">
    <property type="entry name" value="Peptidase_S8/S53_dom_sf"/>
</dbReference>
<feature type="domain" description="Peptidase S8/S53" evidence="2">
    <location>
        <begin position="291"/>
        <end position="636"/>
    </location>
</feature>
<sequence>MAEEGDGFSAHELAHIRIEAFRAPAQYEFPNRPQDRKPQRDDYHAHAQFLIQHLTAALGAIPAPDQDARIDIVGQKRGAIVELETMVPDSERKGPTKTPALDYPAQDIVVLHSTRQDDRTERAVLFVPDDARDYLLGRIGAYGAQNLGNKKRPDVPKFEPIEVIRAAEARTLFGGEVDFDAPEPHWWELWVREPSTEKLGPRTNAVINAAQHAHLEVHDNRLKFPDSEVVFVHGSPGALTTFLARIPGAVWEVRRAEGSIEPFLELDGGGFGQHDWVEELVGRMQLPPNDAPTVCVIDTGVAAAHPLIAPGVAGAWTIDAQWGTDDHHPHGGHGTPMAGMVLHGDLLWRMNDNQPVSLSHYVESVKFLPPNGFPPNRPSAYGIVTQSAVSIAEIERPNVQRSFCIASSTDLFAPDSPSSWSGALDQISAGSMPGERQNNVAAKDHPKRLTLVAGGNVIGGPRDEVEQHHTIEDPAQSWNALTVGGFTTKSELVANLTPLAAVNDKSPFSTGSQYLVGELTPIKPEVLFEAGNMMIDPANFCDWHPAVSLLATGSDVVGEPLVPFWATSAATAMAGNFVGRLKAVVPGLWPETYRALVVQSADWPGPIRKKLIGTGAHWKGTSKGAKQLLLRDVGFGVPSLERAVASARNDVTLLAQAEIQPFALGQGGSAVFNEMHFYELPWPRIALQALENVIVVMKVTLSYFIEPNLSGRAATRPETYRSFGLRFELKKRLETDDEFRSRLSRPEVDAVDDEPEGQAVGTDKQPSEPSRWLLGPKAVQAGSLHCDLWRGYAVDLAGHDHIAIFPVGGWWKSHLGQKRVTDKARYALAISITAEGKEVDLYSEISAEVEAQVASQIVVAALG</sequence>
<evidence type="ECO:0000313" key="4">
    <source>
        <dbReference type="Proteomes" id="UP000245698"/>
    </source>
</evidence>
<accession>A0A2P9AS94</accession>
<evidence type="ECO:0000259" key="2">
    <source>
        <dbReference type="Pfam" id="PF00082"/>
    </source>
</evidence>
<dbReference type="Gene3D" id="3.40.50.200">
    <property type="entry name" value="Peptidase S8/S53 domain"/>
    <property type="match status" value="1"/>
</dbReference>
<feature type="region of interest" description="Disordered" evidence="1">
    <location>
        <begin position="740"/>
        <end position="772"/>
    </location>
</feature>
<dbReference type="GO" id="GO:0004252">
    <property type="term" value="F:serine-type endopeptidase activity"/>
    <property type="evidence" value="ECO:0007669"/>
    <property type="project" value="InterPro"/>
</dbReference>
<dbReference type="AlphaFoldDB" id="A0A2P9AS94"/>
<dbReference type="InterPro" id="IPR034074">
    <property type="entry name" value="Y4bN_pept_dom"/>
</dbReference>
<proteinExistence type="predicted"/>
<keyword evidence="4" id="KW-1185">Reference proteome</keyword>